<accession>A0A285VPK8</accession>
<dbReference type="Proteomes" id="UP000219688">
    <property type="component" value="Unassembled WGS sequence"/>
</dbReference>
<feature type="transmembrane region" description="Helical" evidence="1">
    <location>
        <begin position="320"/>
        <end position="339"/>
    </location>
</feature>
<feature type="transmembrane region" description="Helical" evidence="1">
    <location>
        <begin position="171"/>
        <end position="197"/>
    </location>
</feature>
<keyword evidence="1" id="KW-0472">Membrane</keyword>
<feature type="transmembrane region" description="Helical" evidence="1">
    <location>
        <begin position="290"/>
        <end position="308"/>
    </location>
</feature>
<evidence type="ECO:0000256" key="1">
    <source>
        <dbReference type="SAM" id="Phobius"/>
    </source>
</evidence>
<feature type="transmembrane region" description="Helical" evidence="1">
    <location>
        <begin position="372"/>
        <end position="395"/>
    </location>
</feature>
<evidence type="ECO:0000313" key="3">
    <source>
        <dbReference type="Proteomes" id="UP000219688"/>
    </source>
</evidence>
<feature type="transmembrane region" description="Helical" evidence="1">
    <location>
        <begin position="345"/>
        <end position="365"/>
    </location>
</feature>
<reference evidence="3" key="1">
    <citation type="submission" date="2017-08" db="EMBL/GenBank/DDBJ databases">
        <authorList>
            <person name="Varghese N."/>
            <person name="Submissions S."/>
        </authorList>
    </citation>
    <scope>NUCLEOTIDE SEQUENCE [LARGE SCALE GENOMIC DNA]</scope>
    <source>
        <strain evidence="3">USBA17B2</strain>
    </source>
</reference>
<proteinExistence type="predicted"/>
<gene>
    <name evidence="2" type="ORF">SAMN05421879_106145</name>
</gene>
<feature type="transmembrane region" description="Helical" evidence="1">
    <location>
        <begin position="93"/>
        <end position="110"/>
    </location>
</feature>
<feature type="transmembrane region" description="Helical" evidence="1">
    <location>
        <begin position="260"/>
        <end position="278"/>
    </location>
</feature>
<evidence type="ECO:0008006" key="4">
    <source>
        <dbReference type="Google" id="ProtNLM"/>
    </source>
</evidence>
<dbReference type="AlphaFoldDB" id="A0A285VPK8"/>
<sequence>MRYGRHAGSDPQGPVVAAMTVALVAFALWRVRQGVDMGDGAHVVALAVRIAEGDVVLADELNLQALGSLAAVPFTWAWLQVAGLEGVVLASRTFYVVLALGVGALGYAALRSGFRPLPAFVAVVLACTPTPYNLLVTSYNTVPGLMLGLATFTGYAALVRRSGRWGSVAGVALALAVLSHPSALPGAAVLGLLLLVLGWRRGTAAAGLLLGGGLTSAVVVVGVLAGPGLGALIATVDYTTSYQSARPEPVARLMRTATDFARTVVSPAYLPVLALAALACPGRVPARWRAVAAALVPVAAALPALARVGEPEHVGGTSGTYAVIVALVLALPVTLGAVRRGDRDLRLLLALAAPGLVGLLVYASLTNATASWGAVVPPVVPLLGVLGLGVAATVAEAFGEPWRGGADGGGGSPRTVGVATLVVVVLAVTSLLGTHTLRSFRDPAPWIATTAVETGPNAGLRTTAARASSDCEWQLLLGAWARPGEGLLAYSLPAAYLYTDGPTDTAIVWLGDFGAANADVVDWLDRTGRWPDVVVVQSAIARAWEEKSTTDPLIGRLAAGYGPPQDVDHFFVLRRDGATEPPSPVRDRTSCAVG</sequence>
<keyword evidence="1" id="KW-0812">Transmembrane</keyword>
<name>A0A285VPK8_9MICO</name>
<protein>
    <recommendedName>
        <fullName evidence="4">Dolichyl-phosphate-mannose-protein mannosyltransferase</fullName>
    </recommendedName>
</protein>
<keyword evidence="3" id="KW-1185">Reference proteome</keyword>
<keyword evidence="1" id="KW-1133">Transmembrane helix</keyword>
<feature type="transmembrane region" description="Helical" evidence="1">
    <location>
        <begin position="217"/>
        <end position="239"/>
    </location>
</feature>
<organism evidence="2 3">
    <name type="scientific">Ornithinimicrobium cerasi</name>
    <dbReference type="NCBI Taxonomy" id="2248773"/>
    <lineage>
        <taxon>Bacteria</taxon>
        <taxon>Bacillati</taxon>
        <taxon>Actinomycetota</taxon>
        <taxon>Actinomycetes</taxon>
        <taxon>Micrococcales</taxon>
        <taxon>Ornithinimicrobiaceae</taxon>
        <taxon>Ornithinimicrobium</taxon>
    </lineage>
</organism>
<dbReference type="EMBL" id="OBQK01000006">
    <property type="protein sequence ID" value="SOC55985.1"/>
    <property type="molecule type" value="Genomic_DNA"/>
</dbReference>
<feature type="transmembrane region" description="Helical" evidence="1">
    <location>
        <begin position="117"/>
        <end position="135"/>
    </location>
</feature>
<feature type="transmembrane region" description="Helical" evidence="1">
    <location>
        <begin position="12"/>
        <end position="29"/>
    </location>
</feature>
<dbReference type="RefSeq" id="WP_141401466.1">
    <property type="nucleotide sequence ID" value="NZ_OBQK01000006.1"/>
</dbReference>
<feature type="transmembrane region" description="Helical" evidence="1">
    <location>
        <begin position="415"/>
        <end position="433"/>
    </location>
</feature>
<evidence type="ECO:0000313" key="2">
    <source>
        <dbReference type="EMBL" id="SOC55985.1"/>
    </source>
</evidence>